<dbReference type="PANTHER" id="PTHR43297:SF2">
    <property type="entry name" value="DIPEPTIDE TRANSPORT ATP-BINDING PROTEIN DPPD"/>
    <property type="match status" value="1"/>
</dbReference>
<dbReference type="Pfam" id="PF00005">
    <property type="entry name" value="ABC_tran"/>
    <property type="match status" value="1"/>
</dbReference>
<protein>
    <submittedName>
        <fullName evidence="9">Oligopeptide transport ATP-binding protein OppD</fullName>
    </submittedName>
</protein>
<reference evidence="10" key="1">
    <citation type="journal article" date="2020" name="MBio">
        <title>Horizontal gene transfer to a defensive symbiont with a reduced genome amongst a multipartite beetle microbiome.</title>
        <authorList>
            <person name="Waterworth S.C."/>
            <person name="Florez L.V."/>
            <person name="Rees E.R."/>
            <person name="Hertweck C."/>
            <person name="Kaltenpoth M."/>
            <person name="Kwan J.C."/>
        </authorList>
    </citation>
    <scope>NUCLEOTIDE SEQUENCE [LARGE SCALE GENOMIC DNA]</scope>
</reference>
<dbReference type="Gene3D" id="3.40.50.300">
    <property type="entry name" value="P-loop containing nucleotide triphosphate hydrolases"/>
    <property type="match status" value="1"/>
</dbReference>
<dbReference type="GO" id="GO:0005524">
    <property type="term" value="F:ATP binding"/>
    <property type="evidence" value="ECO:0007669"/>
    <property type="project" value="UniProtKB-KW"/>
</dbReference>
<comment type="caution">
    <text evidence="9">The sequence shown here is derived from an EMBL/GenBank/DDBJ whole genome shotgun (WGS) entry which is preliminary data.</text>
</comment>
<dbReference type="SMART" id="SM00382">
    <property type="entry name" value="AAA"/>
    <property type="match status" value="1"/>
</dbReference>
<evidence type="ECO:0000256" key="7">
    <source>
        <dbReference type="ARBA" id="ARBA00023136"/>
    </source>
</evidence>
<dbReference type="AlphaFoldDB" id="A0A7V8FRV7"/>
<dbReference type="InterPro" id="IPR027417">
    <property type="entry name" value="P-loop_NTPase"/>
</dbReference>
<dbReference type="GO" id="GO:0015833">
    <property type="term" value="P:peptide transport"/>
    <property type="evidence" value="ECO:0007669"/>
    <property type="project" value="InterPro"/>
</dbReference>
<dbReference type="FunFam" id="3.40.50.300:FF:000016">
    <property type="entry name" value="Oligopeptide ABC transporter ATP-binding component"/>
    <property type="match status" value="1"/>
</dbReference>
<dbReference type="Proteomes" id="UP000461670">
    <property type="component" value="Unassembled WGS sequence"/>
</dbReference>
<evidence type="ECO:0000256" key="5">
    <source>
        <dbReference type="ARBA" id="ARBA00022741"/>
    </source>
</evidence>
<evidence type="ECO:0000256" key="1">
    <source>
        <dbReference type="ARBA" id="ARBA00004417"/>
    </source>
</evidence>
<evidence type="ECO:0000259" key="8">
    <source>
        <dbReference type="PROSITE" id="PS50893"/>
    </source>
</evidence>
<keyword evidence="4" id="KW-1003">Cell membrane</keyword>
<keyword evidence="7" id="KW-0472">Membrane</keyword>
<proteinExistence type="inferred from homology"/>
<evidence type="ECO:0000256" key="3">
    <source>
        <dbReference type="ARBA" id="ARBA00022448"/>
    </source>
</evidence>
<dbReference type="GO" id="GO:0005886">
    <property type="term" value="C:plasma membrane"/>
    <property type="evidence" value="ECO:0007669"/>
    <property type="project" value="UniProtKB-SubCell"/>
</dbReference>
<dbReference type="InterPro" id="IPR003439">
    <property type="entry name" value="ABC_transporter-like_ATP-bd"/>
</dbReference>
<dbReference type="NCBIfam" id="TIGR01727">
    <property type="entry name" value="oligo_HPY"/>
    <property type="match status" value="1"/>
</dbReference>
<comment type="similarity">
    <text evidence="2">Belongs to the ABC transporter superfamily.</text>
</comment>
<dbReference type="GO" id="GO:0055085">
    <property type="term" value="P:transmembrane transport"/>
    <property type="evidence" value="ECO:0007669"/>
    <property type="project" value="UniProtKB-ARBA"/>
</dbReference>
<dbReference type="PROSITE" id="PS00211">
    <property type="entry name" value="ABC_TRANSPORTER_1"/>
    <property type="match status" value="1"/>
</dbReference>
<keyword evidence="6 9" id="KW-0067">ATP-binding</keyword>
<dbReference type="PANTHER" id="PTHR43297">
    <property type="entry name" value="OLIGOPEPTIDE TRANSPORT ATP-BINDING PROTEIN APPD"/>
    <property type="match status" value="1"/>
</dbReference>
<dbReference type="InterPro" id="IPR017871">
    <property type="entry name" value="ABC_transporter-like_CS"/>
</dbReference>
<evidence type="ECO:0000313" key="10">
    <source>
        <dbReference type="Proteomes" id="UP000461670"/>
    </source>
</evidence>
<name>A0A7V8FRV7_9BURK</name>
<evidence type="ECO:0000256" key="6">
    <source>
        <dbReference type="ARBA" id="ARBA00022840"/>
    </source>
</evidence>
<evidence type="ECO:0000256" key="4">
    <source>
        <dbReference type="ARBA" id="ARBA00022475"/>
    </source>
</evidence>
<keyword evidence="3" id="KW-0813">Transport</keyword>
<sequence length="337" mass="36469">MTVLLETRDLRTQLATRGGLVTAVDGVSLQVRSGQALALVGESGSGKSMTCASLLGLLPANGRVVGGQVLFHGQDLLRLPPRELRAIRGRRIGMVLQDAMGALNPLMTVGDQLAGVLRWHQGIRDRAELRRRSVAALEAVRIPAAAQRLASFPFQFSGGMRQRVCLAIALACEPEVLLCDEPTTALDVTVQLQILRLLRDLQRSRGLSVVFVTHDLTLAAQFCDDVAIMYAGRVVEQGPTAEVFRRPLHPYTQGLLAAAPRLAAEPQRLATIPGTPPSALDWPAGCRFAPRCAWADAQCHAAYPDALAWSTEAGERRAACWRVPQRLADEPDWRAAA</sequence>
<organism evidence="9 10">
    <name type="scientific">Paracidovorax wautersii</name>
    <dbReference type="NCBI Taxonomy" id="1177982"/>
    <lineage>
        <taxon>Bacteria</taxon>
        <taxon>Pseudomonadati</taxon>
        <taxon>Pseudomonadota</taxon>
        <taxon>Betaproteobacteria</taxon>
        <taxon>Burkholderiales</taxon>
        <taxon>Comamonadaceae</taxon>
        <taxon>Paracidovorax</taxon>
    </lineage>
</organism>
<gene>
    <name evidence="9" type="primary">oppD_1</name>
    <name evidence="9" type="ORF">GAK30_00317</name>
</gene>
<accession>A0A7V8FRV7</accession>
<keyword evidence="5" id="KW-0547">Nucleotide-binding</keyword>
<dbReference type="InterPro" id="IPR003593">
    <property type="entry name" value="AAA+_ATPase"/>
</dbReference>
<dbReference type="InterPro" id="IPR013563">
    <property type="entry name" value="Oligopep_ABC_C"/>
</dbReference>
<feature type="domain" description="ABC transporter" evidence="8">
    <location>
        <begin position="5"/>
        <end position="256"/>
    </location>
</feature>
<dbReference type="SUPFAM" id="SSF52540">
    <property type="entry name" value="P-loop containing nucleoside triphosphate hydrolases"/>
    <property type="match status" value="1"/>
</dbReference>
<dbReference type="GO" id="GO:0016887">
    <property type="term" value="F:ATP hydrolysis activity"/>
    <property type="evidence" value="ECO:0007669"/>
    <property type="project" value="InterPro"/>
</dbReference>
<dbReference type="CDD" id="cd03257">
    <property type="entry name" value="ABC_NikE_OppD_transporters"/>
    <property type="match status" value="1"/>
</dbReference>
<evidence type="ECO:0000256" key="2">
    <source>
        <dbReference type="ARBA" id="ARBA00005417"/>
    </source>
</evidence>
<dbReference type="Pfam" id="PF08352">
    <property type="entry name" value="oligo_HPY"/>
    <property type="match status" value="1"/>
</dbReference>
<evidence type="ECO:0000313" key="9">
    <source>
        <dbReference type="EMBL" id="KAF1023654.1"/>
    </source>
</evidence>
<dbReference type="PROSITE" id="PS50893">
    <property type="entry name" value="ABC_TRANSPORTER_2"/>
    <property type="match status" value="1"/>
</dbReference>
<comment type="subcellular location">
    <subcellularLocation>
        <location evidence="1">Cell inner membrane</location>
        <topology evidence="1">Peripheral membrane protein</topology>
    </subcellularLocation>
</comment>
<dbReference type="EMBL" id="WNDQ01000003">
    <property type="protein sequence ID" value="KAF1023654.1"/>
    <property type="molecule type" value="Genomic_DNA"/>
</dbReference>
<dbReference type="InterPro" id="IPR050388">
    <property type="entry name" value="ABC_Ni/Peptide_Import"/>
</dbReference>